<feature type="domain" description="Thioredoxin-like fold" evidence="2">
    <location>
        <begin position="32"/>
        <end position="132"/>
    </location>
</feature>
<organism evidence="3 4">
    <name type="scientific">Dissostichus eleginoides</name>
    <name type="common">Patagonian toothfish</name>
    <name type="synonym">Dissostichus amissus</name>
    <dbReference type="NCBI Taxonomy" id="100907"/>
    <lineage>
        <taxon>Eukaryota</taxon>
        <taxon>Metazoa</taxon>
        <taxon>Chordata</taxon>
        <taxon>Craniata</taxon>
        <taxon>Vertebrata</taxon>
        <taxon>Euteleostomi</taxon>
        <taxon>Actinopterygii</taxon>
        <taxon>Neopterygii</taxon>
        <taxon>Teleostei</taxon>
        <taxon>Neoteleostei</taxon>
        <taxon>Acanthomorphata</taxon>
        <taxon>Eupercaria</taxon>
        <taxon>Perciformes</taxon>
        <taxon>Notothenioidei</taxon>
        <taxon>Nototheniidae</taxon>
        <taxon>Dissostichus</taxon>
    </lineage>
</organism>
<dbReference type="InterPro" id="IPR036249">
    <property type="entry name" value="Thioredoxin-like_sf"/>
</dbReference>
<dbReference type="Proteomes" id="UP001228049">
    <property type="component" value="Unassembled WGS sequence"/>
</dbReference>
<dbReference type="AlphaFoldDB" id="A0AAD9BRM2"/>
<dbReference type="EMBL" id="JASDAP010000020">
    <property type="protein sequence ID" value="KAK1886709.1"/>
    <property type="molecule type" value="Genomic_DNA"/>
</dbReference>
<name>A0AAD9BRM2_DISEL</name>
<comment type="caution">
    <text evidence="3">The sequence shown here is derived from an EMBL/GenBank/DDBJ whole genome shotgun (WGS) entry which is preliminary data.</text>
</comment>
<gene>
    <name evidence="3" type="ORF">KUDE01_030424</name>
</gene>
<dbReference type="GO" id="GO:0045494">
    <property type="term" value="P:photoreceptor cell maintenance"/>
    <property type="evidence" value="ECO:0007669"/>
    <property type="project" value="InterPro"/>
</dbReference>
<feature type="domain" description="Thioredoxin-like fold" evidence="2">
    <location>
        <begin position="260"/>
        <end position="360"/>
    </location>
</feature>
<proteinExistence type="predicted"/>
<dbReference type="SUPFAM" id="SSF52833">
    <property type="entry name" value="Thioredoxin-like"/>
    <property type="match status" value="2"/>
</dbReference>
<feature type="region of interest" description="Disordered" evidence="1">
    <location>
        <begin position="417"/>
        <end position="450"/>
    </location>
</feature>
<dbReference type="PANTHER" id="PTHR47109">
    <property type="entry name" value="NUCLEOREDOXIN-LIKE PROTEIN 1"/>
    <property type="match status" value="1"/>
</dbReference>
<dbReference type="PANTHER" id="PTHR47109:SF1">
    <property type="entry name" value="NUCLEOREDOXIN-LIKE PROTEIN 1"/>
    <property type="match status" value="1"/>
</dbReference>
<evidence type="ECO:0000259" key="2">
    <source>
        <dbReference type="Pfam" id="PF13905"/>
    </source>
</evidence>
<dbReference type="CDD" id="cd03008">
    <property type="entry name" value="TryX_like_RdCVF"/>
    <property type="match status" value="1"/>
</dbReference>
<keyword evidence="4" id="KW-1185">Reference proteome</keyword>
<evidence type="ECO:0000313" key="4">
    <source>
        <dbReference type="Proteomes" id="UP001228049"/>
    </source>
</evidence>
<accession>A0AAD9BRM2</accession>
<sequence length="450" mass="52564">MVDLFLNRVLVENNTDQDELNTEREIVGILENRILMLFFASSECENCQEFLPVLNDFFKRLKDPAYIEYPKLLALVYISLDKSEAQQESFLNELHKKVLFLAFEDPYRNELKAMFKVKSVPTVVVLRPDGSVLSPNAVQDICSYGIDCFRDWQESAEVIERSFMLNEDFDNLNMRSATDPVRRLKYKTEDDKRKKRWMYQHKGQGKGETKGEGVSSYCRQASVLVPVNMVDLFVDRVLLKNNKEQDELDTEREIVMRLQNRILMLFFASAACERCQQFTPTLSNFFKRLTDEFYVDRAAQLVLVYISLDQTEEEQESFLKELPKRCLFLAYEDPYRRELQAMFNVEELPTLVVLRPDCSILIPNAAEEILCLGPDCYRNWQETAEIIDRNFLINEDFEVKSMCSWSDPMRRLKYRVEDEKKKSKKKHLDRGWGGGGEEDVNGKDGGGSSW</sequence>
<dbReference type="GO" id="GO:0005739">
    <property type="term" value="C:mitochondrion"/>
    <property type="evidence" value="ECO:0007669"/>
    <property type="project" value="TreeGrafter"/>
</dbReference>
<dbReference type="InterPro" id="IPR012336">
    <property type="entry name" value="Thioredoxin-like_fold"/>
</dbReference>
<evidence type="ECO:0000313" key="3">
    <source>
        <dbReference type="EMBL" id="KAK1886709.1"/>
    </source>
</evidence>
<dbReference type="InterPro" id="IPR029520">
    <property type="entry name" value="RdCVF"/>
</dbReference>
<protein>
    <submittedName>
        <fullName evidence="3">Nucleoredoxin-like protein 1</fullName>
    </submittedName>
</protein>
<dbReference type="Gene3D" id="3.40.30.10">
    <property type="entry name" value="Glutaredoxin"/>
    <property type="match status" value="2"/>
</dbReference>
<dbReference type="Pfam" id="PF13905">
    <property type="entry name" value="Thioredoxin_8"/>
    <property type="match status" value="2"/>
</dbReference>
<reference evidence="3" key="1">
    <citation type="submission" date="2023-04" db="EMBL/GenBank/DDBJ databases">
        <title>Chromosome-level genome of Chaenocephalus aceratus.</title>
        <authorList>
            <person name="Park H."/>
        </authorList>
    </citation>
    <scope>NUCLEOTIDE SEQUENCE</scope>
    <source>
        <strain evidence="3">DE</strain>
        <tissue evidence="3">Muscle</tissue>
    </source>
</reference>
<evidence type="ECO:0000256" key="1">
    <source>
        <dbReference type="SAM" id="MobiDB-lite"/>
    </source>
</evidence>